<proteinExistence type="predicted"/>
<evidence type="ECO:0000313" key="5">
    <source>
        <dbReference type="Proteomes" id="UP000824088"/>
    </source>
</evidence>
<gene>
    <name evidence="4" type="ORF">IAD51_00830</name>
</gene>
<dbReference type="InterPro" id="IPR050624">
    <property type="entry name" value="HTH-type_Tx_Regulator"/>
</dbReference>
<dbReference type="InterPro" id="IPR009057">
    <property type="entry name" value="Homeodomain-like_sf"/>
</dbReference>
<protein>
    <submittedName>
        <fullName evidence="4">TetR/AcrR family transcriptional regulator</fullName>
    </submittedName>
</protein>
<sequence>MAVKTAVRAQTKQTLVDAFWKLYREKGIEKITVGEIAATAGYNRSTFYEYFSDVPEMLRQIEDAILEEMQFGIPDDEKIPIDEVVAIFERNADALSLLLGEHGDFSFFFRVRGRMKDAFHALAKQNGVEVDFGIALEIEYHVAGTTASMLSWLRMPDRPSAETYIKALRSIDRDFTERLLRKLSPDKK</sequence>
<name>A0A9D1HR37_9FIRM</name>
<dbReference type="AlphaFoldDB" id="A0A9D1HR37"/>
<dbReference type="GO" id="GO:0003677">
    <property type="term" value="F:DNA binding"/>
    <property type="evidence" value="ECO:0007669"/>
    <property type="project" value="UniProtKB-UniRule"/>
</dbReference>
<dbReference type="PANTHER" id="PTHR43479">
    <property type="entry name" value="ACREF/ENVCD OPERON REPRESSOR-RELATED"/>
    <property type="match status" value="1"/>
</dbReference>
<evidence type="ECO:0000256" key="1">
    <source>
        <dbReference type="ARBA" id="ARBA00023125"/>
    </source>
</evidence>
<evidence type="ECO:0000259" key="3">
    <source>
        <dbReference type="PROSITE" id="PS50977"/>
    </source>
</evidence>
<feature type="DNA-binding region" description="H-T-H motif" evidence="2">
    <location>
        <begin position="32"/>
        <end position="51"/>
    </location>
</feature>
<dbReference type="PANTHER" id="PTHR43479:SF11">
    <property type="entry name" value="ACREF_ENVCD OPERON REPRESSOR-RELATED"/>
    <property type="match status" value="1"/>
</dbReference>
<organism evidence="4 5">
    <name type="scientific">Candidatus Limadaptatus stercorigallinarum</name>
    <dbReference type="NCBI Taxonomy" id="2840845"/>
    <lineage>
        <taxon>Bacteria</taxon>
        <taxon>Bacillati</taxon>
        <taxon>Bacillota</taxon>
        <taxon>Clostridia</taxon>
        <taxon>Eubacteriales</taxon>
        <taxon>Candidatus Limadaptatus</taxon>
    </lineage>
</organism>
<reference evidence="4" key="1">
    <citation type="submission" date="2020-10" db="EMBL/GenBank/DDBJ databases">
        <authorList>
            <person name="Gilroy R."/>
        </authorList>
    </citation>
    <scope>NUCLEOTIDE SEQUENCE</scope>
    <source>
        <strain evidence="4">1063</strain>
    </source>
</reference>
<reference evidence="4" key="2">
    <citation type="journal article" date="2021" name="PeerJ">
        <title>Extensive microbial diversity within the chicken gut microbiome revealed by metagenomics and culture.</title>
        <authorList>
            <person name="Gilroy R."/>
            <person name="Ravi A."/>
            <person name="Getino M."/>
            <person name="Pursley I."/>
            <person name="Horton D.L."/>
            <person name="Alikhan N.F."/>
            <person name="Baker D."/>
            <person name="Gharbi K."/>
            <person name="Hall N."/>
            <person name="Watson M."/>
            <person name="Adriaenssens E.M."/>
            <person name="Foster-Nyarko E."/>
            <person name="Jarju S."/>
            <person name="Secka A."/>
            <person name="Antonio M."/>
            <person name="Oren A."/>
            <person name="Chaudhuri R.R."/>
            <person name="La Ragione R."/>
            <person name="Hildebrand F."/>
            <person name="Pallen M.J."/>
        </authorList>
    </citation>
    <scope>NUCLEOTIDE SEQUENCE</scope>
    <source>
        <strain evidence="4">1063</strain>
    </source>
</reference>
<dbReference type="Proteomes" id="UP000824088">
    <property type="component" value="Unassembled WGS sequence"/>
</dbReference>
<keyword evidence="1 2" id="KW-0238">DNA-binding</keyword>
<dbReference type="InterPro" id="IPR001647">
    <property type="entry name" value="HTH_TetR"/>
</dbReference>
<dbReference type="Gene3D" id="1.10.357.10">
    <property type="entry name" value="Tetracycline Repressor, domain 2"/>
    <property type="match status" value="1"/>
</dbReference>
<evidence type="ECO:0000256" key="2">
    <source>
        <dbReference type="PROSITE-ProRule" id="PRU00335"/>
    </source>
</evidence>
<comment type="caution">
    <text evidence="4">The sequence shown here is derived from an EMBL/GenBank/DDBJ whole genome shotgun (WGS) entry which is preliminary data.</text>
</comment>
<dbReference type="SUPFAM" id="SSF46689">
    <property type="entry name" value="Homeodomain-like"/>
    <property type="match status" value="1"/>
</dbReference>
<evidence type="ECO:0000313" key="4">
    <source>
        <dbReference type="EMBL" id="HIU20777.1"/>
    </source>
</evidence>
<feature type="domain" description="HTH tetR-type" evidence="3">
    <location>
        <begin position="9"/>
        <end position="69"/>
    </location>
</feature>
<dbReference type="Pfam" id="PF00440">
    <property type="entry name" value="TetR_N"/>
    <property type="match status" value="1"/>
</dbReference>
<accession>A0A9D1HR37</accession>
<dbReference type="EMBL" id="DVMN01000012">
    <property type="protein sequence ID" value="HIU20777.1"/>
    <property type="molecule type" value="Genomic_DNA"/>
</dbReference>
<dbReference type="PROSITE" id="PS50977">
    <property type="entry name" value="HTH_TETR_2"/>
    <property type="match status" value="1"/>
</dbReference>